<evidence type="ECO:0000256" key="7">
    <source>
        <dbReference type="ARBA" id="ARBA00022839"/>
    </source>
</evidence>
<keyword evidence="5" id="KW-0540">Nuclease</keyword>
<evidence type="ECO:0000256" key="1">
    <source>
        <dbReference type="ARBA" id="ARBA00004123"/>
    </source>
</evidence>
<keyword evidence="7" id="KW-0269">Exonuclease</keyword>
<dbReference type="InterPro" id="IPR036397">
    <property type="entry name" value="RNaseH_sf"/>
</dbReference>
<comment type="caution">
    <text evidence="12">The sequence shown here is derived from an EMBL/GenBank/DDBJ whole genome shotgun (WGS) entry which is preliminary data.</text>
</comment>
<feature type="compositionally biased region" description="Acidic residues" evidence="10">
    <location>
        <begin position="384"/>
        <end position="401"/>
    </location>
</feature>
<dbReference type="InterPro" id="IPR037431">
    <property type="entry name" value="REX4_DEDDh_dom"/>
</dbReference>
<dbReference type="EMBL" id="BRYB01004565">
    <property type="protein sequence ID" value="GMI33458.1"/>
    <property type="molecule type" value="Genomic_DNA"/>
</dbReference>
<comment type="subcellular location">
    <subcellularLocation>
        <location evidence="1">Nucleus</location>
    </subcellularLocation>
</comment>
<dbReference type="SMART" id="SM00479">
    <property type="entry name" value="EXOIII"/>
    <property type="match status" value="1"/>
</dbReference>
<feature type="compositionally biased region" description="Basic and acidic residues" evidence="10">
    <location>
        <begin position="349"/>
        <end position="358"/>
    </location>
</feature>
<keyword evidence="13" id="KW-1185">Reference proteome</keyword>
<evidence type="ECO:0000256" key="10">
    <source>
        <dbReference type="SAM" id="MobiDB-lite"/>
    </source>
</evidence>
<evidence type="ECO:0000256" key="5">
    <source>
        <dbReference type="ARBA" id="ARBA00022722"/>
    </source>
</evidence>
<sequence length="401" mass="43596">MFFSKKSKKAMLARKKKASSKPAAPAPAPEIKLTAPTPAPAPEPALKVLGRFAPPPPTSNFSRILPRTVTVKVPKDLRGAELRTFRKKARRDARAGNKDAVVRFDDQEGEDPAAASRGGGRKFAKISELVRAAEEEKAAVSKGEKLAREGEKERERERRRYEAALPGEGERGNYVALDCEMVGVGAGGRKSALARVSVVGFGGEVLMDKHVEVAERVTDFRTFVSGVRAKDLKGGGEVGVVTLKQAQREVHELLRGKVLVGHALSNDFKALMMDHPKHMIRDTARYPPFMRKGGRNGGKLKPRKLRDLVKEVLKVEDFQKAGAAHDSTTDAARTMDLYKAVRGDWEREAEKKARQAEKGRRKGGASGEKCWKSGGVEGFVGGGGEEEGGEMDDAFDGVDSD</sequence>
<comment type="function">
    <text evidence="9">Exoribonuclease involved in ribosome biosynthesis. Involved in the processing of ITS1, the internal transcribed spacer localized between the 18S and 5.8S rRNAs.</text>
</comment>
<feature type="region of interest" description="Disordered" evidence="10">
    <location>
        <begin position="1"/>
        <end position="63"/>
    </location>
</feature>
<dbReference type="Proteomes" id="UP001165060">
    <property type="component" value="Unassembled WGS sequence"/>
</dbReference>
<evidence type="ECO:0000313" key="12">
    <source>
        <dbReference type="EMBL" id="GMI33458.1"/>
    </source>
</evidence>
<dbReference type="PANTHER" id="PTHR12801:SF45">
    <property type="entry name" value="RNA EXONUCLEASE 4"/>
    <property type="match status" value="1"/>
</dbReference>
<organism evidence="12 13">
    <name type="scientific">Tetraparma gracilis</name>
    <dbReference type="NCBI Taxonomy" id="2962635"/>
    <lineage>
        <taxon>Eukaryota</taxon>
        <taxon>Sar</taxon>
        <taxon>Stramenopiles</taxon>
        <taxon>Ochrophyta</taxon>
        <taxon>Bolidophyceae</taxon>
        <taxon>Parmales</taxon>
        <taxon>Triparmaceae</taxon>
        <taxon>Tetraparma</taxon>
    </lineage>
</organism>
<feature type="domain" description="Exonuclease" evidence="11">
    <location>
        <begin position="173"/>
        <end position="347"/>
    </location>
</feature>
<evidence type="ECO:0000256" key="4">
    <source>
        <dbReference type="ARBA" id="ARBA00022552"/>
    </source>
</evidence>
<dbReference type="InterPro" id="IPR012337">
    <property type="entry name" value="RNaseH-like_sf"/>
</dbReference>
<protein>
    <recommendedName>
        <fullName evidence="3">RNA exonuclease 4</fullName>
    </recommendedName>
</protein>
<evidence type="ECO:0000256" key="8">
    <source>
        <dbReference type="ARBA" id="ARBA00023242"/>
    </source>
</evidence>
<reference evidence="12 13" key="1">
    <citation type="journal article" date="2023" name="Commun. Biol.">
        <title>Genome analysis of Parmales, the sister group of diatoms, reveals the evolutionary specialization of diatoms from phago-mixotrophs to photoautotrophs.</title>
        <authorList>
            <person name="Ban H."/>
            <person name="Sato S."/>
            <person name="Yoshikawa S."/>
            <person name="Yamada K."/>
            <person name="Nakamura Y."/>
            <person name="Ichinomiya M."/>
            <person name="Sato N."/>
            <person name="Blanc-Mathieu R."/>
            <person name="Endo H."/>
            <person name="Kuwata A."/>
            <person name="Ogata H."/>
        </authorList>
    </citation>
    <scope>NUCLEOTIDE SEQUENCE [LARGE SCALE GENOMIC DNA]</scope>
</reference>
<dbReference type="InterPro" id="IPR013520">
    <property type="entry name" value="Ribonucl_H"/>
</dbReference>
<keyword evidence="6" id="KW-0378">Hydrolase</keyword>
<gene>
    <name evidence="12" type="ORF">TeGR_g4651</name>
</gene>
<evidence type="ECO:0000259" key="11">
    <source>
        <dbReference type="SMART" id="SM00479"/>
    </source>
</evidence>
<dbReference type="InterPro" id="IPR047021">
    <property type="entry name" value="REXO1/3/4-like"/>
</dbReference>
<keyword evidence="4" id="KW-0698">rRNA processing</keyword>
<accession>A0ABQ6MUF1</accession>
<dbReference type="Gene3D" id="3.30.420.10">
    <property type="entry name" value="Ribonuclease H-like superfamily/Ribonuclease H"/>
    <property type="match status" value="1"/>
</dbReference>
<evidence type="ECO:0000256" key="6">
    <source>
        <dbReference type="ARBA" id="ARBA00022801"/>
    </source>
</evidence>
<evidence type="ECO:0000313" key="13">
    <source>
        <dbReference type="Proteomes" id="UP001165060"/>
    </source>
</evidence>
<dbReference type="Pfam" id="PF00929">
    <property type="entry name" value="RNase_T"/>
    <property type="match status" value="1"/>
</dbReference>
<evidence type="ECO:0000256" key="9">
    <source>
        <dbReference type="ARBA" id="ARBA00025599"/>
    </source>
</evidence>
<dbReference type="SUPFAM" id="SSF53098">
    <property type="entry name" value="Ribonuclease H-like"/>
    <property type="match status" value="1"/>
</dbReference>
<feature type="region of interest" description="Disordered" evidence="10">
    <location>
        <begin position="349"/>
        <end position="401"/>
    </location>
</feature>
<dbReference type="CDD" id="cd06144">
    <property type="entry name" value="REX4_like"/>
    <property type="match status" value="1"/>
</dbReference>
<evidence type="ECO:0000256" key="2">
    <source>
        <dbReference type="ARBA" id="ARBA00010489"/>
    </source>
</evidence>
<proteinExistence type="inferred from homology"/>
<name>A0ABQ6MUF1_9STRA</name>
<feature type="region of interest" description="Disordered" evidence="10">
    <location>
        <begin position="140"/>
        <end position="160"/>
    </location>
</feature>
<keyword evidence="8" id="KW-0539">Nucleus</keyword>
<comment type="similarity">
    <text evidence="2">Belongs to the REXO4 family.</text>
</comment>
<feature type="compositionally biased region" description="Basic residues" evidence="10">
    <location>
        <begin position="1"/>
        <end position="19"/>
    </location>
</feature>
<dbReference type="PANTHER" id="PTHR12801">
    <property type="entry name" value="RNA EXONUCLEASE REXO1 / RECO3 FAMILY MEMBER-RELATED"/>
    <property type="match status" value="1"/>
</dbReference>
<evidence type="ECO:0000256" key="3">
    <source>
        <dbReference type="ARBA" id="ARBA00016937"/>
    </source>
</evidence>